<feature type="region of interest" description="Disordered" evidence="1">
    <location>
        <begin position="53"/>
        <end position="75"/>
    </location>
</feature>
<dbReference type="OrthoDB" id="191995at2759"/>
<dbReference type="RefSeq" id="XP_005714605.1">
    <property type="nucleotide sequence ID" value="XM_005714548.1"/>
</dbReference>
<dbReference type="PANTHER" id="PTHR36840:SF1">
    <property type="entry name" value="BLL5714 PROTEIN"/>
    <property type="match status" value="1"/>
</dbReference>
<sequence>MSRPSSIPGDGTSDPFTMQDPRPTPSSRENSHVHHIHEFGEVDRIVHVAPSETSITDDHDPVVPASADQSPSAKIKREKRVWNRLFHDRHLMQYFYQGTLYRTVGKRKVGTEELFFDLVIVAAVAALGHELRISEITWQSTEKFILLFSAVYNSWRQSVLLWNLWGIQEDLLEKAGIYVTFFALSGIALGGHNAFDDLARPFVAVSAFVASAIPALAGVAWSFSESLMKNPANRVNQLILSDIFTFVSIVPYLIAACVRDENLTRNLYWVAFGLQLAALLIPHQLYRHLHRRIDDYTRIALNIELVVEKYEVLTMIVLGETMIGLLFEGGSKF</sequence>
<feature type="transmembrane region" description="Helical" evidence="2">
    <location>
        <begin position="177"/>
        <end position="195"/>
    </location>
</feature>
<keyword evidence="2" id="KW-0812">Transmembrane</keyword>
<keyword evidence="2" id="KW-0472">Membrane</keyword>
<dbReference type="AlphaFoldDB" id="R7QBI7"/>
<dbReference type="Gramene" id="CDF34786">
    <property type="protein sequence ID" value="CDF34786"/>
    <property type="gene ID" value="CHC_T00003699001"/>
</dbReference>
<feature type="transmembrane region" description="Helical" evidence="2">
    <location>
        <begin position="235"/>
        <end position="255"/>
    </location>
</feature>
<evidence type="ECO:0000313" key="4">
    <source>
        <dbReference type="Proteomes" id="UP000012073"/>
    </source>
</evidence>
<feature type="transmembrane region" description="Helical" evidence="2">
    <location>
        <begin position="267"/>
        <end position="286"/>
    </location>
</feature>
<dbReference type="GeneID" id="17322313"/>
<dbReference type="PANTHER" id="PTHR36840">
    <property type="entry name" value="BLL5714 PROTEIN"/>
    <property type="match status" value="1"/>
</dbReference>
<gene>
    <name evidence="3" type="ORF">CHC_T00003699001</name>
</gene>
<dbReference type="InterPro" id="IPR010640">
    <property type="entry name" value="Low_temperature_requirement_A"/>
</dbReference>
<evidence type="ECO:0000256" key="2">
    <source>
        <dbReference type="SAM" id="Phobius"/>
    </source>
</evidence>
<dbReference type="STRING" id="2769.R7QBI7"/>
<name>R7QBI7_CHOCR</name>
<dbReference type="Pfam" id="PF06772">
    <property type="entry name" value="LtrA"/>
    <property type="match status" value="1"/>
</dbReference>
<keyword evidence="4" id="KW-1185">Reference proteome</keyword>
<feature type="region of interest" description="Disordered" evidence="1">
    <location>
        <begin position="1"/>
        <end position="33"/>
    </location>
</feature>
<organism evidence="3 4">
    <name type="scientific">Chondrus crispus</name>
    <name type="common">Carrageen Irish moss</name>
    <name type="synonym">Polymorpha crispa</name>
    <dbReference type="NCBI Taxonomy" id="2769"/>
    <lineage>
        <taxon>Eukaryota</taxon>
        <taxon>Rhodophyta</taxon>
        <taxon>Florideophyceae</taxon>
        <taxon>Rhodymeniophycidae</taxon>
        <taxon>Gigartinales</taxon>
        <taxon>Gigartinaceae</taxon>
        <taxon>Chondrus</taxon>
    </lineage>
</organism>
<feature type="transmembrane region" description="Helical" evidence="2">
    <location>
        <begin position="201"/>
        <end position="223"/>
    </location>
</feature>
<proteinExistence type="predicted"/>
<keyword evidence="2" id="KW-1133">Transmembrane helix</keyword>
<protein>
    <submittedName>
        <fullName evidence="3">Uncharacterized protein</fullName>
    </submittedName>
</protein>
<accession>R7QBI7</accession>
<evidence type="ECO:0000313" key="3">
    <source>
        <dbReference type="EMBL" id="CDF34786.1"/>
    </source>
</evidence>
<evidence type="ECO:0000256" key="1">
    <source>
        <dbReference type="SAM" id="MobiDB-lite"/>
    </source>
</evidence>
<dbReference type="EMBL" id="HG001706">
    <property type="protein sequence ID" value="CDF34786.1"/>
    <property type="molecule type" value="Genomic_DNA"/>
</dbReference>
<dbReference type="Proteomes" id="UP000012073">
    <property type="component" value="Unassembled WGS sequence"/>
</dbReference>
<reference evidence="4" key="1">
    <citation type="journal article" date="2013" name="Proc. Natl. Acad. Sci. U.S.A.">
        <title>Genome structure and metabolic features in the red seaweed Chondrus crispus shed light on evolution of the Archaeplastida.</title>
        <authorList>
            <person name="Collen J."/>
            <person name="Porcel B."/>
            <person name="Carre W."/>
            <person name="Ball S.G."/>
            <person name="Chaparro C."/>
            <person name="Tonon T."/>
            <person name="Barbeyron T."/>
            <person name="Michel G."/>
            <person name="Noel B."/>
            <person name="Valentin K."/>
            <person name="Elias M."/>
            <person name="Artiguenave F."/>
            <person name="Arun A."/>
            <person name="Aury J.M."/>
            <person name="Barbosa-Neto J.F."/>
            <person name="Bothwell J.H."/>
            <person name="Bouget F.Y."/>
            <person name="Brillet L."/>
            <person name="Cabello-Hurtado F."/>
            <person name="Capella-Gutierrez S."/>
            <person name="Charrier B."/>
            <person name="Cladiere L."/>
            <person name="Cock J.M."/>
            <person name="Coelho S.M."/>
            <person name="Colleoni C."/>
            <person name="Czjzek M."/>
            <person name="Da Silva C."/>
            <person name="Delage L."/>
            <person name="Denoeud F."/>
            <person name="Deschamps P."/>
            <person name="Dittami S.M."/>
            <person name="Gabaldon T."/>
            <person name="Gachon C.M."/>
            <person name="Groisillier A."/>
            <person name="Herve C."/>
            <person name="Jabbari K."/>
            <person name="Katinka M."/>
            <person name="Kloareg B."/>
            <person name="Kowalczyk N."/>
            <person name="Labadie K."/>
            <person name="Leblanc C."/>
            <person name="Lopez P.J."/>
            <person name="McLachlan D.H."/>
            <person name="Meslet-Cladiere L."/>
            <person name="Moustafa A."/>
            <person name="Nehr Z."/>
            <person name="Nyvall Collen P."/>
            <person name="Panaud O."/>
            <person name="Partensky F."/>
            <person name="Poulain J."/>
            <person name="Rensing S.A."/>
            <person name="Rousvoal S."/>
            <person name="Samson G."/>
            <person name="Symeonidi A."/>
            <person name="Weissenbach J."/>
            <person name="Zambounis A."/>
            <person name="Wincker P."/>
            <person name="Boyen C."/>
        </authorList>
    </citation>
    <scope>NUCLEOTIDE SEQUENCE [LARGE SCALE GENOMIC DNA]</scope>
    <source>
        <strain evidence="4">cv. Stackhouse</strain>
    </source>
</reference>
<dbReference type="KEGG" id="ccp:CHC_T00003699001"/>